<feature type="compositionally biased region" description="Basic and acidic residues" evidence="1">
    <location>
        <begin position="583"/>
        <end position="595"/>
    </location>
</feature>
<sequence length="993" mass="102804">MASQLPMWGFYGTKLAASSMTTTSRSNHTGTAFVSTASPDTNGALMDGSSALPRHEEHLAENGMATDASETHLVSEIQDHLVTRTKDPEAMAAIIENERPQFQEPDFQTNSGRTASADGAEPAAHRIRLLESQEGDLTPAVTLGFAPGQGPVVPSATVLAPSIIPSPITPVVLSFAASPPPMTPAMTPPAPVLAPSAVTPVTLGSLPSPSPPSTSAEGNAPDPAAAEQPSPPSPPIVPSGTSNMPATLEIGQASEVAAADNGPPLPVQTARSLDGVQGFVPWEEAGAASVPPPPAVLSKVSNDGHAMAETTTAIIQASTVQPSASIRGRRLASFLVPGHVPRRILGDQSQDVNVDIQSPPGTQAGVAQQLVSAVGSGDVAHSLQNAGYGVDSAQITSLNGQPFHSAGIFGGLAGLVLLVLVSLFAAKGFSRLRTQNLRDDGAGGEGLPQSAQHAPASQKALSKLADHSSSGVGIYDVTQKPAPPVSAKQASEIVPLPYSNGAARPHLARHPSGGAPSSGARSRSTPSQAGSLRVSAPSRQVRSDQLMRSQEWEVDSSSMAMSSLPNEWFETFSDGSYIKDLHNDNHSVDGDRSEDGAGSTHATPSTTRMERTFEPPASPSAGKGHRRPGSLLEISTKEQRRAMRDPATSRPRQPLQATAVGPSVPGARSTCGRPPVEFPSLGPSGPALGTAQPGQNAHRMPGGTAGSAYEAPARQDWEYLLMQRDSNNVRGTVRPAGAVESGAGVDQEAMEARRDRHSRAIQDSFQSTHSSSSGNPFDMAVSTTISEFLTCHTALPHLGSTMSTLEMSDAVANNPLFYDKPILATCDDSEDALSSSVGPSTEVGRAFQNPAPPSGDAFWEAFKTITAEDHFRPAMYMPEGASGVRAESSQGDASMLGSQGGLMLTSMFSSDAENTVSAAGPSEAGPSEISIPMELAGTMRRAGWAVDCSQAGASSDRASIHDSLSTLPVHGERLEGKQPAGPNPAILTMRDMV</sequence>
<feature type="region of interest" description="Disordered" evidence="1">
    <location>
        <begin position="583"/>
        <end position="707"/>
    </location>
</feature>
<protein>
    <recommendedName>
        <fullName evidence="4">Proteophosphoglycan ppg4</fullName>
    </recommendedName>
</protein>
<accession>A0AAW1TK82</accession>
<name>A0AAW1TK82_9CHLO</name>
<keyword evidence="3" id="KW-1185">Reference proteome</keyword>
<dbReference type="AlphaFoldDB" id="A0AAW1TK82"/>
<proteinExistence type="predicted"/>
<feature type="compositionally biased region" description="Low complexity" evidence="1">
    <location>
        <begin position="510"/>
        <end position="527"/>
    </location>
</feature>
<organism evidence="2 3">
    <name type="scientific">Apatococcus fuscideae</name>
    <dbReference type="NCBI Taxonomy" id="2026836"/>
    <lineage>
        <taxon>Eukaryota</taxon>
        <taxon>Viridiplantae</taxon>
        <taxon>Chlorophyta</taxon>
        <taxon>core chlorophytes</taxon>
        <taxon>Trebouxiophyceae</taxon>
        <taxon>Chlorellales</taxon>
        <taxon>Chlorellaceae</taxon>
        <taxon>Apatococcus</taxon>
    </lineage>
</organism>
<dbReference type="EMBL" id="JALJOV010000022">
    <property type="protein sequence ID" value="KAK9868580.1"/>
    <property type="molecule type" value="Genomic_DNA"/>
</dbReference>
<feature type="region of interest" description="Disordered" evidence="1">
    <location>
        <begin position="202"/>
        <end position="245"/>
    </location>
</feature>
<comment type="caution">
    <text evidence="2">The sequence shown here is derived from an EMBL/GenBank/DDBJ whole genome shotgun (WGS) entry which is preliminary data.</text>
</comment>
<feature type="compositionally biased region" description="Basic and acidic residues" evidence="1">
    <location>
        <begin position="635"/>
        <end position="644"/>
    </location>
</feature>
<evidence type="ECO:0000313" key="3">
    <source>
        <dbReference type="Proteomes" id="UP001485043"/>
    </source>
</evidence>
<feature type="region of interest" description="Disordered" evidence="1">
    <location>
        <begin position="497"/>
        <end position="560"/>
    </location>
</feature>
<feature type="region of interest" description="Disordered" evidence="1">
    <location>
        <begin position="440"/>
        <end position="463"/>
    </location>
</feature>
<evidence type="ECO:0000313" key="2">
    <source>
        <dbReference type="EMBL" id="KAK9868580.1"/>
    </source>
</evidence>
<dbReference type="Proteomes" id="UP001485043">
    <property type="component" value="Unassembled WGS sequence"/>
</dbReference>
<reference evidence="2 3" key="1">
    <citation type="journal article" date="2024" name="Nat. Commun.">
        <title>Phylogenomics reveals the evolutionary origins of lichenization in chlorophyte algae.</title>
        <authorList>
            <person name="Puginier C."/>
            <person name="Libourel C."/>
            <person name="Otte J."/>
            <person name="Skaloud P."/>
            <person name="Haon M."/>
            <person name="Grisel S."/>
            <person name="Petersen M."/>
            <person name="Berrin J.G."/>
            <person name="Delaux P.M."/>
            <person name="Dal Grande F."/>
            <person name="Keller J."/>
        </authorList>
    </citation>
    <scope>NUCLEOTIDE SEQUENCE [LARGE SCALE GENOMIC DNA]</scope>
    <source>
        <strain evidence="2 3">SAG 2523</strain>
    </source>
</reference>
<evidence type="ECO:0000256" key="1">
    <source>
        <dbReference type="SAM" id="MobiDB-lite"/>
    </source>
</evidence>
<gene>
    <name evidence="2" type="ORF">WJX84_008917</name>
</gene>
<evidence type="ECO:0008006" key="4">
    <source>
        <dbReference type="Google" id="ProtNLM"/>
    </source>
</evidence>
<feature type="region of interest" description="Disordered" evidence="1">
    <location>
        <begin position="98"/>
        <end position="122"/>
    </location>
</feature>